<reference evidence="1 2" key="4">
    <citation type="journal article" date="2020" name="Sci. Rep.">
        <title>beta-carboline chemical signals induce reveromycin production through a LuxR family regulator in Streptomyces sp. SN-593.</title>
        <authorList>
            <person name="Panthee S."/>
            <person name="Kito N."/>
            <person name="Hayashi T."/>
            <person name="Shimizu T."/>
            <person name="Ishikawa J."/>
            <person name="Hamamoto H."/>
            <person name="Osada H."/>
            <person name="Takahashi S."/>
        </authorList>
    </citation>
    <scope>NUCLEOTIDE SEQUENCE [LARGE SCALE GENOMIC DNA]</scope>
    <source>
        <strain evidence="1 2">SN-593</strain>
    </source>
</reference>
<reference evidence="1 2" key="1">
    <citation type="journal article" date="2010" name="J. Bacteriol.">
        <title>Biochemical characterization of a novel indole prenyltransferase from Streptomyces sp. SN-593.</title>
        <authorList>
            <person name="Takahashi S."/>
            <person name="Takagi H."/>
            <person name="Toyoda A."/>
            <person name="Uramoto M."/>
            <person name="Nogawa T."/>
            <person name="Ueki M."/>
            <person name="Sakaki Y."/>
            <person name="Osada H."/>
        </authorList>
    </citation>
    <scope>NUCLEOTIDE SEQUENCE [LARGE SCALE GENOMIC DNA]</scope>
    <source>
        <strain evidence="1 2">SN-593</strain>
    </source>
</reference>
<dbReference type="RefSeq" id="WP_202236996.1">
    <property type="nucleotide sequence ID" value="NZ_AP018365.1"/>
</dbReference>
<keyword evidence="2" id="KW-1185">Reference proteome</keyword>
<evidence type="ECO:0000313" key="1">
    <source>
        <dbReference type="EMBL" id="BBB01046.1"/>
    </source>
</evidence>
<organism evidence="1 2">
    <name type="scientific">Actinacidiphila reveromycinica</name>
    <dbReference type="NCBI Taxonomy" id="659352"/>
    <lineage>
        <taxon>Bacteria</taxon>
        <taxon>Bacillati</taxon>
        <taxon>Actinomycetota</taxon>
        <taxon>Actinomycetes</taxon>
        <taxon>Kitasatosporales</taxon>
        <taxon>Streptomycetaceae</taxon>
        <taxon>Actinacidiphila</taxon>
    </lineage>
</organism>
<evidence type="ECO:0000313" key="2">
    <source>
        <dbReference type="Proteomes" id="UP000595703"/>
    </source>
</evidence>
<sequence>MTTPTEPLCADRTGEYGPCARPLGHPEAYCRNAAQTQLWLRDADTPPADDAPFGLDGCTCIPWTRQGGVARYYGPTDTVDMIGGWKRRSDCPHHVPTPPVPDDDGLRQTVVCSSDCDPDCDVDCHENHAVPWRRHHDPDTCPGTLRQRIETALRDAVHVCGEDCPAPDEAACHAAHPIQEAVSHHGVVTDLYAPIAALADAVLPLVAEREAQVLRGAADLIANHPGAIPYRPQLDEDGGFWWDTRDRDAAANLLRARADAIRPQGGGA</sequence>
<gene>
    <name evidence="1" type="ORF">RVR_8280</name>
</gene>
<reference evidence="1 2" key="3">
    <citation type="journal article" date="2011" name="Nat. Chem. Biol.">
        <title>Reveromycin A biosynthesis uses RevG and RevJ for stereospecific spiroacetal formation.</title>
        <authorList>
            <person name="Takahashi S."/>
            <person name="Toyoda A."/>
            <person name="Sekiyama Y."/>
            <person name="Takagi H."/>
            <person name="Nogawa T."/>
            <person name="Uramoto M."/>
            <person name="Suzuki R."/>
            <person name="Koshino H."/>
            <person name="Kumano T."/>
            <person name="Panthee S."/>
            <person name="Dairi T."/>
            <person name="Ishikawa J."/>
            <person name="Ikeda H."/>
            <person name="Sakaki Y."/>
            <person name="Osada H."/>
        </authorList>
    </citation>
    <scope>NUCLEOTIDE SEQUENCE [LARGE SCALE GENOMIC DNA]</scope>
    <source>
        <strain evidence="1 2">SN-593</strain>
    </source>
</reference>
<proteinExistence type="predicted"/>
<reference evidence="1 2" key="2">
    <citation type="journal article" date="2011" name="J. Antibiot.">
        <title>Furaquinocins I and J: novel polyketide isoprenoid hybrid compounds from Streptomyces reveromyceticus SN-593.</title>
        <authorList>
            <person name="Panthee S."/>
            <person name="Takahashi S."/>
            <person name="Takagi H."/>
            <person name="Nogawa T."/>
            <person name="Oowada E."/>
            <person name="Uramoto M."/>
            <person name="Osada H."/>
        </authorList>
    </citation>
    <scope>NUCLEOTIDE SEQUENCE [LARGE SCALE GENOMIC DNA]</scope>
    <source>
        <strain evidence="1 2">SN-593</strain>
    </source>
</reference>
<protein>
    <submittedName>
        <fullName evidence="1">Uncharacterized protein</fullName>
    </submittedName>
</protein>
<dbReference type="AlphaFoldDB" id="A0A7U3VRQ5"/>
<dbReference type="EMBL" id="AP018365">
    <property type="protein sequence ID" value="BBB01046.1"/>
    <property type="molecule type" value="Genomic_DNA"/>
</dbReference>
<accession>A0A7U3VRQ5</accession>
<name>A0A7U3VRQ5_9ACTN</name>
<dbReference type="Proteomes" id="UP000595703">
    <property type="component" value="Chromosome"/>
</dbReference>
<dbReference type="KEGG" id="arev:RVR_8280"/>